<dbReference type="Proteomes" id="UP000051589">
    <property type="component" value="Unassembled WGS sequence"/>
</dbReference>
<comment type="caution">
    <text evidence="2">The sequence shown here is derived from an EMBL/GenBank/DDBJ whole genome shotgun (WGS) entry which is preliminary data.</text>
</comment>
<dbReference type="ESTHER" id="9laco-a0a0r2ds70">
    <property type="family name" value="Tannase_Bact"/>
</dbReference>
<reference evidence="2 3" key="1">
    <citation type="journal article" date="2015" name="Genome Announc.">
        <title>Expanding the biotechnology potential of lactobacilli through comparative genomics of 213 strains and associated genera.</title>
        <authorList>
            <person name="Sun Z."/>
            <person name="Harris H.M."/>
            <person name="McCann A."/>
            <person name="Guo C."/>
            <person name="Argimon S."/>
            <person name="Zhang W."/>
            <person name="Yang X."/>
            <person name="Jeffery I.B."/>
            <person name="Cooney J.C."/>
            <person name="Kagawa T.F."/>
            <person name="Liu W."/>
            <person name="Song Y."/>
            <person name="Salvetti E."/>
            <person name="Wrobel A."/>
            <person name="Rasinkangas P."/>
            <person name="Parkhill J."/>
            <person name="Rea M.C."/>
            <person name="O'Sullivan O."/>
            <person name="Ritari J."/>
            <person name="Douillard F.P."/>
            <person name="Paul Ross R."/>
            <person name="Yang R."/>
            <person name="Briner A.E."/>
            <person name="Felis G.E."/>
            <person name="de Vos W.M."/>
            <person name="Barrangou R."/>
            <person name="Klaenhammer T.R."/>
            <person name="Caufield P.W."/>
            <person name="Cui Y."/>
            <person name="Zhang H."/>
            <person name="O'Toole P.W."/>
        </authorList>
    </citation>
    <scope>NUCLEOTIDE SEQUENCE [LARGE SCALE GENOMIC DNA]</scope>
    <source>
        <strain evidence="2 3">DSM 21775</strain>
    </source>
</reference>
<name>A0A0R2DS70_9LACO</name>
<dbReference type="RefSeq" id="WP_061775673.1">
    <property type="nucleotide sequence ID" value="NZ_AYZH01000001.1"/>
</dbReference>
<dbReference type="InterPro" id="IPR049492">
    <property type="entry name" value="BD-FAE-like_dom"/>
</dbReference>
<dbReference type="InterPro" id="IPR048124">
    <property type="entry name" value="Tannase_B"/>
</dbReference>
<evidence type="ECO:0000259" key="1">
    <source>
        <dbReference type="Pfam" id="PF20434"/>
    </source>
</evidence>
<gene>
    <name evidence="2" type="ORF">FD13_GL000057</name>
</gene>
<dbReference type="STRING" id="1423803.FD13_GL000057"/>
<dbReference type="SUPFAM" id="SSF53474">
    <property type="entry name" value="alpha/beta-Hydrolases"/>
    <property type="match status" value="1"/>
</dbReference>
<evidence type="ECO:0000313" key="2">
    <source>
        <dbReference type="EMBL" id="KRN03276.1"/>
    </source>
</evidence>
<dbReference type="InterPro" id="IPR029058">
    <property type="entry name" value="AB_hydrolase_fold"/>
</dbReference>
<sequence>MQAPLRFDESTYEKATTTVAGEAIAYRSFKQIDYVSRPVDPIQRLNIFVPEAYFNGGQVNGYTRVSAPIFMPNTIGGYRPGPSDFPENVARYGQGATMLAALKQGYVVVSAGARGWTSRDSNNEFTGKAPAFIVDLKAAVRYVTYNAGWLPGDPNHIVVSGTGAGGAAAALLGASGEADFFETPLQELGAAPGTDAVFAVATYCPIMDLEHADDAYEWQFHGISDWTQRSLKLVDEQPQITVQSSHLSGEEQRWSSERQQAFIAYINGLKLRDDQGHDLTLNLNGTGSFREAIVADLLSAAQAAGVAGQALGNSAGVTTKDGHIVAIDWYRYTAALGRQKGLPAFDALDLSHPENQLFGNRLMPARHFTEFAQSHTLEAASRADPDLVAAINPMTYLKTTQSQVAPHWWIRHGAADAETAFAIPKLLATRLANQGYDVNFAYRWATKHEGDYDLPDLFNWVNQCCR</sequence>
<dbReference type="NCBIfam" id="NF041556">
    <property type="entry name" value="tannase_B"/>
    <property type="match status" value="1"/>
</dbReference>
<keyword evidence="3" id="KW-1185">Reference proteome</keyword>
<dbReference type="EMBL" id="AYZH01000001">
    <property type="protein sequence ID" value="KRN03276.1"/>
    <property type="molecule type" value="Genomic_DNA"/>
</dbReference>
<dbReference type="PATRIC" id="fig|1423803.3.peg.55"/>
<dbReference type="AlphaFoldDB" id="A0A0R2DS70"/>
<organism evidence="2 3">
    <name type="scientific">Levilactobacillus senmaizukei DSM 21775 = NBRC 103853</name>
    <dbReference type="NCBI Taxonomy" id="1423803"/>
    <lineage>
        <taxon>Bacteria</taxon>
        <taxon>Bacillati</taxon>
        <taxon>Bacillota</taxon>
        <taxon>Bacilli</taxon>
        <taxon>Lactobacillales</taxon>
        <taxon>Lactobacillaceae</taxon>
        <taxon>Levilactobacillus</taxon>
    </lineage>
</organism>
<protein>
    <submittedName>
        <fullName evidence="2">Tannase</fullName>
    </submittedName>
</protein>
<accession>A0A0R2DS70</accession>
<dbReference type="Gene3D" id="3.40.50.1820">
    <property type="entry name" value="alpha/beta hydrolase"/>
    <property type="match status" value="1"/>
</dbReference>
<proteinExistence type="predicted"/>
<dbReference type="Pfam" id="PF20434">
    <property type="entry name" value="BD-FAE"/>
    <property type="match status" value="1"/>
</dbReference>
<evidence type="ECO:0000313" key="3">
    <source>
        <dbReference type="Proteomes" id="UP000051589"/>
    </source>
</evidence>
<feature type="domain" description="BD-FAE-like" evidence="1">
    <location>
        <begin position="96"/>
        <end position="216"/>
    </location>
</feature>
<dbReference type="OrthoDB" id="923957at2"/>